<proteinExistence type="predicted"/>
<dbReference type="EMBL" id="FOLQ01000029">
    <property type="protein sequence ID" value="SFF11728.1"/>
    <property type="molecule type" value="Genomic_DNA"/>
</dbReference>
<dbReference type="RefSeq" id="WP_093834132.1">
    <property type="nucleotide sequence ID" value="NZ_FOLQ01000029.1"/>
</dbReference>
<evidence type="ECO:0000313" key="2">
    <source>
        <dbReference type="Proteomes" id="UP000198598"/>
    </source>
</evidence>
<organism evidence="1 2">
    <name type="scientific">Spirosoma endophyticum</name>
    <dbReference type="NCBI Taxonomy" id="662367"/>
    <lineage>
        <taxon>Bacteria</taxon>
        <taxon>Pseudomonadati</taxon>
        <taxon>Bacteroidota</taxon>
        <taxon>Cytophagia</taxon>
        <taxon>Cytophagales</taxon>
        <taxon>Cytophagaceae</taxon>
        <taxon>Spirosoma</taxon>
    </lineage>
</organism>
<reference evidence="1 2" key="1">
    <citation type="submission" date="2016-10" db="EMBL/GenBank/DDBJ databases">
        <authorList>
            <person name="de Groot N.N."/>
        </authorList>
    </citation>
    <scope>NUCLEOTIDE SEQUENCE [LARGE SCALE GENOMIC DNA]</scope>
    <source>
        <strain evidence="1 2">DSM 26130</strain>
    </source>
</reference>
<keyword evidence="2" id="KW-1185">Reference proteome</keyword>
<accession>A0A1I2G3I9</accession>
<evidence type="ECO:0000313" key="1">
    <source>
        <dbReference type="EMBL" id="SFF11728.1"/>
    </source>
</evidence>
<dbReference type="STRING" id="662367.SAMN05216167_12938"/>
<dbReference type="Proteomes" id="UP000198598">
    <property type="component" value="Unassembled WGS sequence"/>
</dbReference>
<gene>
    <name evidence="1" type="ORF">SAMN05216167_12938</name>
</gene>
<protein>
    <submittedName>
        <fullName evidence="1">Uncharacterized protein</fullName>
    </submittedName>
</protein>
<dbReference type="AlphaFoldDB" id="A0A1I2G3I9"/>
<dbReference type="OrthoDB" id="9827420at2"/>
<name>A0A1I2G3I9_9BACT</name>
<sequence>MNNPLNQYSPIQSALALLQPTVSYAQKRQDADRNLMLQSAMTQQSQQQVELAKQQALLQQQAQAQLASVPFLPKDQERWQLHLDQLKKKIKDRVEGDFGGDYETYAKTMLDQDIQNFTLDAQRSPLYANGLQRRSNFVQAQKDAESGKIFRSVQYKLTNGQTKVAPWEQAYLDFSNGDTEELPYQGAFKVDGKWRKHFDEVYSPRVDKLGKFRPDQATPQEIAAVLTATEGLTAQDAMEYLQRTSPMLAPVYYKFDAADPYHLEELRQGRERNSIAKDRNSIARDRNAIAKKSSEGGQIDMWDATFNIPDNVITRNPDGSPGAVNVTMFDGSMKPAGSASYRALLGRQSVNHC</sequence>